<evidence type="ECO:0000313" key="3">
    <source>
        <dbReference type="EMBL" id="ABJ84157.1"/>
    </source>
</evidence>
<dbReference type="NCBIfam" id="NF033542">
    <property type="entry name" value="transpos_IS110"/>
    <property type="match status" value="1"/>
</dbReference>
<dbReference type="InterPro" id="IPR003346">
    <property type="entry name" value="Transposase_20"/>
</dbReference>
<dbReference type="eggNOG" id="COG3547">
    <property type="taxonomic scope" value="Bacteria"/>
</dbReference>
<dbReference type="PANTHER" id="PTHR33055:SF15">
    <property type="entry name" value="TRANSPOSASE-RELATED"/>
    <property type="match status" value="1"/>
</dbReference>
<feature type="domain" description="Transposase IS110-like N-terminal" evidence="1">
    <location>
        <begin position="25"/>
        <end position="168"/>
    </location>
</feature>
<sequence length="369" mass="41621">MPRPTLASRLRNLNQENPMNICHYIGFDVHKKTISYCVKAADGTILEEGRLQATRHALRKWALERTQAWHGGMEATLFSGWIYDALKPFAAKLEMGNPSRMKAIGAAKKKSDKLDARTIADLVRCNLLPVCYVAPPEMRDLRRMLRYRNLVVGQAVQMKNRVSGMLMEVGAEYNKRRLHGKQYFSELLDQLEEVPESVKELLVTSRGALEAFEATQRQLLNRLQKEPLLVRRVKLLRSIQGVGEVTALTWALEVCDPRRFSSIGTALSYCGLTSALNSSADKAKRGPLSKQRNAHLQKVLIEAAKLAPRWNKQLAAVYEQEVKHGDRNRATLEVARKLVAYLLAVDKAGKPFEIRNPAVKEREEVGQVA</sequence>
<dbReference type="InterPro" id="IPR047650">
    <property type="entry name" value="Transpos_IS110"/>
</dbReference>
<reference evidence="4" key="1">
    <citation type="submission" date="2006-10" db="EMBL/GenBank/DDBJ databases">
        <title>Complete sequence of Solibacter usitatus Ellin6076.</title>
        <authorList>
            <consortium name="US DOE Joint Genome Institute"/>
            <person name="Copeland A."/>
            <person name="Lucas S."/>
            <person name="Lapidus A."/>
            <person name="Barry K."/>
            <person name="Detter J.C."/>
            <person name="Glavina del Rio T."/>
            <person name="Hammon N."/>
            <person name="Israni S."/>
            <person name="Dalin E."/>
            <person name="Tice H."/>
            <person name="Pitluck S."/>
            <person name="Thompson L.S."/>
            <person name="Brettin T."/>
            <person name="Bruce D."/>
            <person name="Han C."/>
            <person name="Tapia R."/>
            <person name="Gilna P."/>
            <person name="Schmutz J."/>
            <person name="Larimer F."/>
            <person name="Land M."/>
            <person name="Hauser L."/>
            <person name="Kyrpides N."/>
            <person name="Mikhailova N."/>
            <person name="Janssen P.H."/>
            <person name="Kuske C.R."/>
            <person name="Richardson P."/>
        </authorList>
    </citation>
    <scope>NUCLEOTIDE SEQUENCE</scope>
    <source>
        <strain evidence="4">Ellin6076</strain>
    </source>
</reference>
<dbReference type="InParanoid" id="Q01Y39"/>
<accession>Q01Y39</accession>
<evidence type="ECO:0000259" key="2">
    <source>
        <dbReference type="Pfam" id="PF02371"/>
    </source>
</evidence>
<dbReference type="STRING" id="234267.Acid_3180"/>
<dbReference type="HOGENOM" id="CLU_036902_1_0_0"/>
<dbReference type="GO" id="GO:0006313">
    <property type="term" value="P:DNA transposition"/>
    <property type="evidence" value="ECO:0007669"/>
    <property type="project" value="InterPro"/>
</dbReference>
<dbReference type="KEGG" id="sus:Acid_3180"/>
<dbReference type="KEGG" id="sus:Acid_4465"/>
<dbReference type="Pfam" id="PF02371">
    <property type="entry name" value="Transposase_20"/>
    <property type="match status" value="1"/>
</dbReference>
<dbReference type="AlphaFoldDB" id="Q01Y39"/>
<dbReference type="EMBL" id="CP000473">
    <property type="protein sequence ID" value="ABJ84157.1"/>
    <property type="molecule type" value="Genomic_DNA"/>
</dbReference>
<dbReference type="PANTHER" id="PTHR33055">
    <property type="entry name" value="TRANSPOSASE FOR INSERTION SEQUENCE ELEMENT IS1111A"/>
    <property type="match status" value="1"/>
</dbReference>
<protein>
    <submittedName>
        <fullName evidence="4">Transposase IS116/IS110/IS902 family protein</fullName>
    </submittedName>
</protein>
<dbReference type="GO" id="GO:0003677">
    <property type="term" value="F:DNA binding"/>
    <property type="evidence" value="ECO:0007669"/>
    <property type="project" value="InterPro"/>
</dbReference>
<evidence type="ECO:0000259" key="1">
    <source>
        <dbReference type="Pfam" id="PF01548"/>
    </source>
</evidence>
<dbReference type="GO" id="GO:0004803">
    <property type="term" value="F:transposase activity"/>
    <property type="evidence" value="ECO:0007669"/>
    <property type="project" value="InterPro"/>
</dbReference>
<gene>
    <name evidence="3" type="ordered locus">Acid_3180</name>
    <name evidence="4" type="ordered locus">Acid_4465</name>
</gene>
<proteinExistence type="predicted"/>
<name>Q01Y39_SOLUE</name>
<organism evidence="4">
    <name type="scientific">Solibacter usitatus (strain Ellin6076)</name>
    <dbReference type="NCBI Taxonomy" id="234267"/>
    <lineage>
        <taxon>Bacteria</taxon>
        <taxon>Pseudomonadati</taxon>
        <taxon>Acidobacteriota</taxon>
        <taxon>Terriglobia</taxon>
        <taxon>Bryobacterales</taxon>
        <taxon>Solibacteraceae</taxon>
        <taxon>Candidatus Solibacter</taxon>
    </lineage>
</organism>
<dbReference type="Pfam" id="PF01548">
    <property type="entry name" value="DEDD_Tnp_IS110"/>
    <property type="match status" value="1"/>
</dbReference>
<evidence type="ECO:0000313" key="4">
    <source>
        <dbReference type="EMBL" id="ABJ85426.1"/>
    </source>
</evidence>
<dbReference type="EMBL" id="CP000473">
    <property type="protein sequence ID" value="ABJ85426.1"/>
    <property type="molecule type" value="Genomic_DNA"/>
</dbReference>
<feature type="domain" description="Transposase IS116/IS110/IS902 C-terminal" evidence="2">
    <location>
        <begin position="234"/>
        <end position="319"/>
    </location>
</feature>
<dbReference type="InterPro" id="IPR002525">
    <property type="entry name" value="Transp_IS110-like_N"/>
</dbReference>